<reference evidence="1 2" key="1">
    <citation type="submission" date="2018-11" db="EMBL/GenBank/DDBJ databases">
        <title>Trebonia kvetii gen.nov., sp.nov., a novel acidophilic actinobacterium, and proposal of the new actinobacterial family Treboniaceae fam. nov.</title>
        <authorList>
            <person name="Rapoport D."/>
            <person name="Sagova-Mareckova M."/>
            <person name="Sedlacek I."/>
            <person name="Provaznik J."/>
            <person name="Kralova S."/>
            <person name="Pavlinic D."/>
            <person name="Benes V."/>
            <person name="Kopecky J."/>
        </authorList>
    </citation>
    <scope>NUCLEOTIDE SEQUENCE [LARGE SCALE GENOMIC DNA]</scope>
    <source>
        <strain evidence="1 2">15Tr583</strain>
    </source>
</reference>
<name>A0A6P2BL06_9ACTN</name>
<dbReference type="AlphaFoldDB" id="A0A6P2BL06"/>
<comment type="caution">
    <text evidence="1">The sequence shown here is derived from an EMBL/GenBank/DDBJ whole genome shotgun (WGS) entry which is preliminary data.</text>
</comment>
<protein>
    <submittedName>
        <fullName evidence="1">Uncharacterized protein</fullName>
    </submittedName>
</protein>
<keyword evidence="2" id="KW-1185">Reference proteome</keyword>
<sequence>MAIEALPGTGGAALLSPAWPKSSRNMARTLISAHEWILAVPPPGTGSANPEITRGLAGILAGEARFRFAPTQATAIVRVRSSQGTPDIGAVLHYRHGTAVLYCPAAQLEALGAAALSTVANEAEIFSRPRAGDAARTITVEQVSHDSPVHPVAVAVSPRSCVFLICERLIDAGLADMIGHVWTAHAQLVAVRG</sequence>
<organism evidence="1 2">
    <name type="scientific">Trebonia kvetii</name>
    <dbReference type="NCBI Taxonomy" id="2480626"/>
    <lineage>
        <taxon>Bacteria</taxon>
        <taxon>Bacillati</taxon>
        <taxon>Actinomycetota</taxon>
        <taxon>Actinomycetes</taxon>
        <taxon>Streptosporangiales</taxon>
        <taxon>Treboniaceae</taxon>
        <taxon>Trebonia</taxon>
    </lineage>
</organism>
<gene>
    <name evidence="1" type="ORF">EAS64_41275</name>
</gene>
<proteinExistence type="predicted"/>
<dbReference type="Proteomes" id="UP000460272">
    <property type="component" value="Unassembled WGS sequence"/>
</dbReference>
<evidence type="ECO:0000313" key="2">
    <source>
        <dbReference type="Proteomes" id="UP000460272"/>
    </source>
</evidence>
<dbReference type="EMBL" id="RPFW01000012">
    <property type="protein sequence ID" value="TVY99686.1"/>
    <property type="molecule type" value="Genomic_DNA"/>
</dbReference>
<evidence type="ECO:0000313" key="1">
    <source>
        <dbReference type="EMBL" id="TVY99686.1"/>
    </source>
</evidence>
<accession>A0A6P2BL06</accession>